<accession>A0A848GZ87</accession>
<dbReference type="EMBL" id="JABBGC010000004">
    <property type="protein sequence ID" value="NML41883.1"/>
    <property type="molecule type" value="Genomic_DNA"/>
</dbReference>
<comment type="caution">
    <text evidence="1">The sequence shown here is derived from an EMBL/GenBank/DDBJ whole genome shotgun (WGS) entry which is preliminary data.</text>
</comment>
<proteinExistence type="predicted"/>
<protein>
    <submittedName>
        <fullName evidence="1">Uncharacterized protein</fullName>
    </submittedName>
</protein>
<gene>
    <name evidence="1" type="ORF">HHL17_32160</name>
</gene>
<dbReference type="AlphaFoldDB" id="A0A848GZ87"/>
<reference evidence="1 2" key="1">
    <citation type="submission" date="2020-04" db="EMBL/GenBank/DDBJ databases">
        <title>Chitinophaga sp. G-6-1-13 sp. nov., isolated from soil.</title>
        <authorList>
            <person name="Dahal R.H."/>
            <person name="Chaudhary D.K."/>
        </authorList>
    </citation>
    <scope>NUCLEOTIDE SEQUENCE [LARGE SCALE GENOMIC DNA]</scope>
    <source>
        <strain evidence="1 2">G-6-1-13</strain>
    </source>
</reference>
<organism evidence="1 2">
    <name type="scientific">Chitinophaga fulva</name>
    <dbReference type="NCBI Taxonomy" id="2728842"/>
    <lineage>
        <taxon>Bacteria</taxon>
        <taxon>Pseudomonadati</taxon>
        <taxon>Bacteroidota</taxon>
        <taxon>Chitinophagia</taxon>
        <taxon>Chitinophagales</taxon>
        <taxon>Chitinophagaceae</taxon>
        <taxon>Chitinophaga</taxon>
    </lineage>
</organism>
<evidence type="ECO:0000313" key="2">
    <source>
        <dbReference type="Proteomes" id="UP000583266"/>
    </source>
</evidence>
<dbReference type="Proteomes" id="UP000583266">
    <property type="component" value="Unassembled WGS sequence"/>
</dbReference>
<dbReference type="RefSeq" id="WP_169228895.1">
    <property type="nucleotide sequence ID" value="NZ_JABBGC010000004.1"/>
</dbReference>
<evidence type="ECO:0000313" key="1">
    <source>
        <dbReference type="EMBL" id="NML41883.1"/>
    </source>
</evidence>
<sequence>MQRTIFYLFMLCLLLSCRKRDTPHPVPPEGNDKTSKLDAYGKALVKVEAAINELDYIALKVLSNLDGYKNGSQCLACADVTTGLTPEGHRKITLSFNPSKTCTDKYIRQGQLVLDYNETNGALMIQLINYMVNGVKVEGNYNFGYSNARKVRNLVITNGVLKKEGSWFINFDAYRDIVWKAGEQTPDDDLDNVLEVQDAYYHLGIQDLGLMSVDVNAMNPLVLRWSCYGESGYLPVSGITLNKTPQGTFSRTNYGNGHCNSYPISEY</sequence>
<name>A0A848GZ87_9BACT</name>
<dbReference type="PROSITE" id="PS51257">
    <property type="entry name" value="PROKAR_LIPOPROTEIN"/>
    <property type="match status" value="1"/>
</dbReference>
<keyword evidence="2" id="KW-1185">Reference proteome</keyword>